<sequence>METKFNKNEILETIMKNLDITPTMYKNAEEKYKSLAKYLEGKGLRCDIYPQGSFSLGTVIKPLKERKMKGYDLDFICVVYNDENLPAKEFRENIWNIINQNKNYSEIIREYNKCFTLEYSKINGIDFNIDVLPAKPSNNNFIFLTNKIDEKVEWFESNPKDYSEWFKEINDRYPQAKMINESYYNMLNENVEELPSLFDRTSLQRVIQFLKYNRDYFYFSIKKENKKVISAIITTICTKIAEKTNYTYLNTIELLKYIISDLCIYAELISKENLDQRYGDKIVIKKTNCKWEIFNPVNPQDNLADSWNEDSEKPILFFKWIEEIKKEFLIENEKEYLTNFSNIFGMENLDENVKQFLGTPESVTPIKPWRR</sequence>
<keyword evidence="1" id="KW-0051">Antiviral defense</keyword>
<proteinExistence type="predicted"/>
<dbReference type="InterPro" id="IPR043519">
    <property type="entry name" value="NT_sf"/>
</dbReference>
<reference evidence="2 3" key="1">
    <citation type="submission" date="2021-01" db="EMBL/GenBank/DDBJ databases">
        <title>FDA dAtabase for Regulatory Grade micrObial Sequences (FDA-ARGOS): Supporting development and validation of Infectious Disease Dx tests.</title>
        <authorList>
            <person name="Sproer C."/>
            <person name="Gronow S."/>
            <person name="Severitt S."/>
            <person name="Schroder I."/>
            <person name="Tallon L."/>
            <person name="Sadzewicz L."/>
            <person name="Zhao X."/>
            <person name="Boylan J."/>
            <person name="Ott S."/>
            <person name="Bowen H."/>
            <person name="Vavikolanu K."/>
            <person name="Mehta A."/>
            <person name="Aluvathingal J."/>
            <person name="Nadendla S."/>
            <person name="Lowell S."/>
            <person name="Myers T."/>
            <person name="Yan Y."/>
            <person name="Sichtig H."/>
        </authorList>
    </citation>
    <scope>NUCLEOTIDE SEQUENCE [LARGE SCALE GENOMIC DNA]</scope>
    <source>
        <strain evidence="2 3">FDAARGOS_1126</strain>
    </source>
</reference>
<evidence type="ECO:0000256" key="1">
    <source>
        <dbReference type="ARBA" id="ARBA00023118"/>
    </source>
</evidence>
<dbReference type="SUPFAM" id="SSF81301">
    <property type="entry name" value="Nucleotidyltransferase"/>
    <property type="match status" value="1"/>
</dbReference>
<keyword evidence="3" id="KW-1185">Reference proteome</keyword>
<dbReference type="RefSeq" id="WP_201626912.1">
    <property type="nucleotide sequence ID" value="NZ_CP068114.1"/>
</dbReference>
<gene>
    <name evidence="2" type="ORF">I6I83_10285</name>
</gene>
<dbReference type="Proteomes" id="UP000595375">
    <property type="component" value="Chromosome"/>
</dbReference>
<evidence type="ECO:0000313" key="3">
    <source>
        <dbReference type="Proteomes" id="UP000595375"/>
    </source>
</evidence>
<dbReference type="EMBL" id="CP068114">
    <property type="protein sequence ID" value="QQS87413.1"/>
    <property type="molecule type" value="Genomic_DNA"/>
</dbReference>
<protein>
    <submittedName>
        <fullName evidence="2">Nucleotidyltransferase</fullName>
    </submittedName>
</protein>
<dbReference type="CDD" id="cd05400">
    <property type="entry name" value="NT_2-5OAS_ClassI-CCAase"/>
    <property type="match status" value="1"/>
</dbReference>
<organism evidence="2 3">
    <name type="scientific">Fusobacterium canifelinum</name>
    <dbReference type="NCBI Taxonomy" id="285729"/>
    <lineage>
        <taxon>Bacteria</taxon>
        <taxon>Fusobacteriati</taxon>
        <taxon>Fusobacteriota</taxon>
        <taxon>Fusobacteriia</taxon>
        <taxon>Fusobacteriales</taxon>
        <taxon>Fusobacteriaceae</taxon>
        <taxon>Fusobacterium</taxon>
    </lineage>
</organism>
<accession>A0ABX7CD12</accession>
<name>A0ABX7CD12_9FUSO</name>
<evidence type="ECO:0000313" key="2">
    <source>
        <dbReference type="EMBL" id="QQS87413.1"/>
    </source>
</evidence>
<dbReference type="InterPro" id="IPR006116">
    <property type="entry name" value="NT_2-5OAS_ClassI-CCAase"/>
</dbReference>
<dbReference type="Pfam" id="PF18144">
    <property type="entry name" value="SMODS"/>
    <property type="match status" value="1"/>
</dbReference>